<dbReference type="AlphaFoldDB" id="A0A7Y9Z832"/>
<dbReference type="Proteomes" id="UP000547973">
    <property type="component" value="Unassembled WGS sequence"/>
</dbReference>
<evidence type="ECO:0000256" key="1">
    <source>
        <dbReference type="SAM" id="SignalP"/>
    </source>
</evidence>
<feature type="chain" id="PRO_5038831733" evidence="1">
    <location>
        <begin position="27"/>
        <end position="142"/>
    </location>
</feature>
<evidence type="ECO:0000313" key="2">
    <source>
        <dbReference type="EMBL" id="NYI40554.1"/>
    </source>
</evidence>
<organism evidence="2 3">
    <name type="scientific">Demequina lutea</name>
    <dbReference type="NCBI Taxonomy" id="431489"/>
    <lineage>
        <taxon>Bacteria</taxon>
        <taxon>Bacillati</taxon>
        <taxon>Actinomycetota</taxon>
        <taxon>Actinomycetes</taxon>
        <taxon>Micrococcales</taxon>
        <taxon>Demequinaceae</taxon>
        <taxon>Demequina</taxon>
    </lineage>
</organism>
<sequence length="142" mass="14451">MAKKKNSRKVLAVALGIMGIAGLSVASASSLPVTAGNEVAIGVDTFAPCDSDGVKVDYTYAKDTATIPVTSGYIISKVTVSGISTNCDGKDIRLTLADSTDAPIFTTGPTQIGASATTFVYDATSDLIDISKDLGKVTVIIG</sequence>
<dbReference type="EMBL" id="JACBZO010000001">
    <property type="protein sequence ID" value="NYI40554.1"/>
    <property type="molecule type" value="Genomic_DNA"/>
</dbReference>
<protein>
    <submittedName>
        <fullName evidence="2">Uncharacterized protein</fullName>
    </submittedName>
</protein>
<proteinExistence type="predicted"/>
<gene>
    <name evidence="2" type="ORF">BKA03_000673</name>
</gene>
<accession>A0A7Y9Z832</accession>
<keyword evidence="1" id="KW-0732">Signal</keyword>
<keyword evidence="3" id="KW-1185">Reference proteome</keyword>
<dbReference type="RefSeq" id="WP_062074660.1">
    <property type="nucleotide sequence ID" value="NZ_BBRC01000003.1"/>
</dbReference>
<comment type="caution">
    <text evidence="2">The sequence shown here is derived from an EMBL/GenBank/DDBJ whole genome shotgun (WGS) entry which is preliminary data.</text>
</comment>
<dbReference type="OrthoDB" id="9925361at2"/>
<feature type="signal peptide" evidence="1">
    <location>
        <begin position="1"/>
        <end position="26"/>
    </location>
</feature>
<evidence type="ECO:0000313" key="3">
    <source>
        <dbReference type="Proteomes" id="UP000547973"/>
    </source>
</evidence>
<name>A0A7Y9Z832_9MICO</name>
<reference evidence="2 3" key="1">
    <citation type="submission" date="2020-07" db="EMBL/GenBank/DDBJ databases">
        <title>Sequencing the genomes of 1000 actinobacteria strains.</title>
        <authorList>
            <person name="Klenk H.-P."/>
        </authorList>
    </citation>
    <scope>NUCLEOTIDE SEQUENCE [LARGE SCALE GENOMIC DNA]</scope>
    <source>
        <strain evidence="2 3">DSM 19970</strain>
    </source>
</reference>